<dbReference type="Pfam" id="PF13614">
    <property type="entry name" value="AAA_31"/>
    <property type="match status" value="1"/>
</dbReference>
<proteinExistence type="predicted"/>
<dbReference type="InterPro" id="IPR025669">
    <property type="entry name" value="AAA_dom"/>
</dbReference>
<evidence type="ECO:0000313" key="2">
    <source>
        <dbReference type="EMBL" id="MBU3804637.1"/>
    </source>
</evidence>
<dbReference type="PANTHER" id="PTHR13696">
    <property type="entry name" value="P-LOOP CONTAINING NUCLEOSIDE TRIPHOSPHATE HYDROLASE"/>
    <property type="match status" value="1"/>
</dbReference>
<protein>
    <submittedName>
        <fullName evidence="2">ParA family protein</fullName>
    </submittedName>
</protein>
<evidence type="ECO:0000313" key="3">
    <source>
        <dbReference type="Proteomes" id="UP000824229"/>
    </source>
</evidence>
<comment type="caution">
    <text evidence="2">The sequence shown here is derived from an EMBL/GenBank/DDBJ whole genome shotgun (WGS) entry which is preliminary data.</text>
</comment>
<sequence>MKEKIMEVITFATIKGGIGKTTLSYNYGEYLASKGHKVLLMDLDQQSSLSRTYGITDQEGTVEEIFNVYDDDENRKEVKIHRVNKNVDLISGTTRLDKVQSRLETHNNKNLILFMWLHQHYDDIVANYDYMIIDCHPDIGIATKNAIAVSDAVLSPVTPSKFSYDSITELETRMKELKKETVDVMSGNTLIRAKVYYIANMIKHNTGISKDFLKSIKEDKEVEWIAEIPEREIFNRSTYYQVPICEMEQMANTPLSEIPDDYKNNKDFMKMRNYFANQNPKNYKQIDDIFDTITKYV</sequence>
<reference evidence="2" key="1">
    <citation type="journal article" date="2021" name="PeerJ">
        <title>Extensive microbial diversity within the chicken gut microbiome revealed by metagenomics and culture.</title>
        <authorList>
            <person name="Gilroy R."/>
            <person name="Ravi A."/>
            <person name="Getino M."/>
            <person name="Pursley I."/>
            <person name="Horton D.L."/>
            <person name="Alikhan N.F."/>
            <person name="Baker D."/>
            <person name="Gharbi K."/>
            <person name="Hall N."/>
            <person name="Watson M."/>
            <person name="Adriaenssens E.M."/>
            <person name="Foster-Nyarko E."/>
            <person name="Jarju S."/>
            <person name="Secka A."/>
            <person name="Antonio M."/>
            <person name="Oren A."/>
            <person name="Chaudhuri R.R."/>
            <person name="La Ragione R."/>
            <person name="Hildebrand F."/>
            <person name="Pallen M.J."/>
        </authorList>
    </citation>
    <scope>NUCLEOTIDE SEQUENCE</scope>
    <source>
        <strain evidence="2">B5-657</strain>
    </source>
</reference>
<reference evidence="2" key="2">
    <citation type="submission" date="2021-04" db="EMBL/GenBank/DDBJ databases">
        <authorList>
            <person name="Gilroy R."/>
        </authorList>
    </citation>
    <scope>NUCLEOTIDE SEQUENCE</scope>
    <source>
        <strain evidence="2">B5-657</strain>
    </source>
</reference>
<dbReference type="Proteomes" id="UP000824229">
    <property type="component" value="Unassembled WGS sequence"/>
</dbReference>
<evidence type="ECO:0000259" key="1">
    <source>
        <dbReference type="Pfam" id="PF13614"/>
    </source>
</evidence>
<dbReference type="SUPFAM" id="SSF52540">
    <property type="entry name" value="P-loop containing nucleoside triphosphate hydrolases"/>
    <property type="match status" value="1"/>
</dbReference>
<dbReference type="AlphaFoldDB" id="A0A9E2KDC1"/>
<dbReference type="Gene3D" id="3.40.50.300">
    <property type="entry name" value="P-loop containing nucleotide triphosphate hydrolases"/>
    <property type="match status" value="1"/>
</dbReference>
<accession>A0A9E2KDC1</accession>
<dbReference type="CDD" id="cd02042">
    <property type="entry name" value="ParAB_family"/>
    <property type="match status" value="1"/>
</dbReference>
<dbReference type="PANTHER" id="PTHR13696:SF52">
    <property type="entry name" value="PARA FAMILY PROTEIN CT_582"/>
    <property type="match status" value="1"/>
</dbReference>
<name>A0A9E2KDC1_9FIRM</name>
<dbReference type="InterPro" id="IPR050678">
    <property type="entry name" value="DNA_Partitioning_ATPase"/>
</dbReference>
<dbReference type="InterPro" id="IPR027417">
    <property type="entry name" value="P-loop_NTPase"/>
</dbReference>
<feature type="domain" description="AAA" evidence="1">
    <location>
        <begin position="6"/>
        <end position="181"/>
    </location>
</feature>
<gene>
    <name evidence="2" type="ORF">H9872_07765</name>
</gene>
<dbReference type="EMBL" id="JAHLFQ010000179">
    <property type="protein sequence ID" value="MBU3804637.1"/>
    <property type="molecule type" value="Genomic_DNA"/>
</dbReference>
<organism evidence="2 3">
    <name type="scientific">Candidatus Cellulosilyticum pullistercoris</name>
    <dbReference type="NCBI Taxonomy" id="2838521"/>
    <lineage>
        <taxon>Bacteria</taxon>
        <taxon>Bacillati</taxon>
        <taxon>Bacillota</taxon>
        <taxon>Clostridia</taxon>
        <taxon>Lachnospirales</taxon>
        <taxon>Cellulosilyticaceae</taxon>
        <taxon>Cellulosilyticum</taxon>
    </lineage>
</organism>